<evidence type="ECO:0000256" key="1">
    <source>
        <dbReference type="SAM" id="MobiDB-lite"/>
    </source>
</evidence>
<keyword evidence="2" id="KW-0472">Membrane</keyword>
<keyword evidence="4" id="KW-1185">Reference proteome</keyword>
<protein>
    <recommendedName>
        <fullName evidence="5">Secreted protein with PEP-CTERM sorting signal</fullName>
    </recommendedName>
</protein>
<feature type="transmembrane region" description="Helical" evidence="2">
    <location>
        <begin position="36"/>
        <end position="57"/>
    </location>
</feature>
<keyword evidence="2" id="KW-1133">Transmembrane helix</keyword>
<evidence type="ECO:0000256" key="2">
    <source>
        <dbReference type="SAM" id="Phobius"/>
    </source>
</evidence>
<keyword evidence="2" id="KW-0812">Transmembrane</keyword>
<proteinExistence type="predicted"/>
<feature type="region of interest" description="Disordered" evidence="1">
    <location>
        <begin position="64"/>
        <end position="89"/>
    </location>
</feature>
<feature type="compositionally biased region" description="Basic residues" evidence="1">
    <location>
        <begin position="67"/>
        <end position="76"/>
    </location>
</feature>
<name>A0ABV5YIM5_9ACTN</name>
<comment type="caution">
    <text evidence="3">The sequence shown here is derived from an EMBL/GenBank/DDBJ whole genome shotgun (WGS) entry which is preliminary data.</text>
</comment>
<dbReference type="EMBL" id="JBHLZP010000129">
    <property type="protein sequence ID" value="MFB9834262.1"/>
    <property type="molecule type" value="Genomic_DNA"/>
</dbReference>
<dbReference type="RefSeq" id="WP_378203529.1">
    <property type="nucleotide sequence ID" value="NZ_JBHLZP010000129.1"/>
</dbReference>
<sequence>MRKKSRLRRAAGYLTGVLIALGVAASGAVRPGGVPVTMLVFFFAGVFGLGYLIWRLVTGRDGLWRRGPTRRRRERHRPPDGNRGAGGAV</sequence>
<accession>A0ABV5YIM5</accession>
<reference evidence="3 4" key="1">
    <citation type="submission" date="2024-09" db="EMBL/GenBank/DDBJ databases">
        <authorList>
            <person name="Sun Q."/>
            <person name="Mori K."/>
        </authorList>
    </citation>
    <scope>NUCLEOTIDE SEQUENCE [LARGE SCALE GENOMIC DNA]</scope>
    <source>
        <strain evidence="3 4">TBRC 0563</strain>
    </source>
</reference>
<dbReference type="Proteomes" id="UP001589627">
    <property type="component" value="Unassembled WGS sequence"/>
</dbReference>
<organism evidence="3 4">
    <name type="scientific">Actinoallomurus acaciae</name>
    <dbReference type="NCBI Taxonomy" id="502577"/>
    <lineage>
        <taxon>Bacteria</taxon>
        <taxon>Bacillati</taxon>
        <taxon>Actinomycetota</taxon>
        <taxon>Actinomycetes</taxon>
        <taxon>Streptosporangiales</taxon>
        <taxon>Thermomonosporaceae</taxon>
        <taxon>Actinoallomurus</taxon>
    </lineage>
</organism>
<gene>
    <name evidence="3" type="ORF">ACFFNX_18940</name>
</gene>
<evidence type="ECO:0000313" key="3">
    <source>
        <dbReference type="EMBL" id="MFB9834262.1"/>
    </source>
</evidence>
<evidence type="ECO:0000313" key="4">
    <source>
        <dbReference type="Proteomes" id="UP001589627"/>
    </source>
</evidence>
<evidence type="ECO:0008006" key="5">
    <source>
        <dbReference type="Google" id="ProtNLM"/>
    </source>
</evidence>